<protein>
    <recommendedName>
        <fullName evidence="3">CHRD domain-containing protein</fullName>
    </recommendedName>
</protein>
<dbReference type="EMBL" id="FOKK01000011">
    <property type="protein sequence ID" value="SFB45523.1"/>
    <property type="molecule type" value="Genomic_DNA"/>
</dbReference>
<keyword evidence="2" id="KW-1185">Reference proteome</keyword>
<gene>
    <name evidence="1" type="ORF">SAMN04489723_11120</name>
</gene>
<dbReference type="STRING" id="237018.SAMN04489723_11120"/>
<reference evidence="1 2" key="1">
    <citation type="submission" date="2016-10" db="EMBL/GenBank/DDBJ databases">
        <authorList>
            <person name="de Groot N.N."/>
        </authorList>
    </citation>
    <scope>NUCLEOTIDE SEQUENCE [LARGE SCALE GENOMIC DNA]</scope>
    <source>
        <strain evidence="1 2">DSM 23399</strain>
    </source>
</reference>
<evidence type="ECO:0000313" key="1">
    <source>
        <dbReference type="EMBL" id="SFB45523.1"/>
    </source>
</evidence>
<proteinExistence type="predicted"/>
<name>A0A1I1BAG4_9BACT</name>
<evidence type="ECO:0008006" key="3">
    <source>
        <dbReference type="Google" id="ProtNLM"/>
    </source>
</evidence>
<dbReference type="AlphaFoldDB" id="A0A1I1BAG4"/>
<accession>A0A1I1BAG4</accession>
<sequence>MSFGACSENDPELYTGQKLEYQLNKASDYEYTGTLTIRELTDGNLELILQLVGAKSTGATTFPAHLHFGDYTNPEAPMAFMLNPVSGATLQSKTLLGSLMNGTKLSFEDMKTFDGHVKVHLASEGPDYKVILVAGNIGSNVNENLKFDATLMTSCSPNF</sequence>
<organism evidence="1 2">
    <name type="scientific">Algoriphagus aquimarinus</name>
    <dbReference type="NCBI Taxonomy" id="237018"/>
    <lineage>
        <taxon>Bacteria</taxon>
        <taxon>Pseudomonadati</taxon>
        <taxon>Bacteroidota</taxon>
        <taxon>Cytophagia</taxon>
        <taxon>Cytophagales</taxon>
        <taxon>Cyclobacteriaceae</taxon>
        <taxon>Algoriphagus</taxon>
    </lineage>
</organism>
<dbReference type="Proteomes" id="UP000198790">
    <property type="component" value="Unassembled WGS sequence"/>
</dbReference>
<evidence type="ECO:0000313" key="2">
    <source>
        <dbReference type="Proteomes" id="UP000198790"/>
    </source>
</evidence>